<comment type="caution">
    <text evidence="1">The sequence shown here is derived from an EMBL/GenBank/DDBJ whole genome shotgun (WGS) entry which is preliminary data.</text>
</comment>
<reference evidence="1 2" key="1">
    <citation type="journal article" date="2011" name="BMC Genomics">
        <title>Genome sequencing reveals diversification of virulence factor content and possible host adaptation in distinct subpopulations of Salmonella enterica.</title>
        <authorList>
            <person name="den Bakker H.C."/>
            <person name="Moreno Switt A.I."/>
            <person name="Govoni G."/>
            <person name="Cummings C.A."/>
            <person name="Ranieri M.L."/>
            <person name="Degoricija L."/>
            <person name="Hoelzer K."/>
            <person name="Rodriguez-Rivera L.D."/>
            <person name="Brown S."/>
            <person name="Bolchacova E."/>
            <person name="Furtado M.R."/>
            <person name="Wiedmann M."/>
        </authorList>
    </citation>
    <scope>NUCLEOTIDE SEQUENCE [LARGE SCALE GENOMIC DNA]</scope>
    <source>
        <strain evidence="1 2">A4-543</strain>
    </source>
</reference>
<dbReference type="AlphaFoldDB" id="G5R2Q5"/>
<sequence length="51" mass="5325">MSDTPSSRRAATAVNRDAARGHFLNVQKSLTAGKAAAPAAKIRQRLSCSAN</sequence>
<name>G5R2Q5_SALSE</name>
<dbReference type="Proteomes" id="UP000005065">
    <property type="component" value="Unassembled WGS sequence"/>
</dbReference>
<evidence type="ECO:0000313" key="2">
    <source>
        <dbReference type="Proteomes" id="UP000005065"/>
    </source>
</evidence>
<gene>
    <name evidence="1" type="ORF">LTSESEN_3695</name>
</gene>
<accession>G5R2Q5</accession>
<organism evidence="1 2">
    <name type="scientific">Salmonella enterica subsp. enterica serovar Senftenberg str. A4-543</name>
    <dbReference type="NCBI Taxonomy" id="913082"/>
    <lineage>
        <taxon>Bacteria</taxon>
        <taxon>Pseudomonadati</taxon>
        <taxon>Pseudomonadota</taxon>
        <taxon>Gammaproteobacteria</taxon>
        <taxon>Enterobacterales</taxon>
        <taxon>Enterobacteriaceae</taxon>
        <taxon>Salmonella</taxon>
    </lineage>
</organism>
<evidence type="ECO:0000313" key="1">
    <source>
        <dbReference type="EMBL" id="EHC85584.1"/>
    </source>
</evidence>
<protein>
    <submittedName>
        <fullName evidence="1">Uncharacterized protein</fullName>
    </submittedName>
</protein>
<dbReference type="EMBL" id="AFCU01001215">
    <property type="protein sequence ID" value="EHC85584.1"/>
    <property type="molecule type" value="Genomic_DNA"/>
</dbReference>
<proteinExistence type="predicted"/>
<feature type="non-terminal residue" evidence="1">
    <location>
        <position position="51"/>
    </location>
</feature>